<dbReference type="Pfam" id="PF13855">
    <property type="entry name" value="LRR_8"/>
    <property type="match status" value="3"/>
</dbReference>
<evidence type="ECO:0000256" key="9">
    <source>
        <dbReference type="ARBA" id="ARBA00022989"/>
    </source>
</evidence>
<keyword evidence="11 15" id="KW-0675">Receptor</keyword>
<dbReference type="InterPro" id="IPR051502">
    <property type="entry name" value="RLP_Defense_Trigger"/>
</dbReference>
<dbReference type="SUPFAM" id="SSF52058">
    <property type="entry name" value="L domain-like"/>
    <property type="match status" value="3"/>
</dbReference>
<dbReference type="CDD" id="cd05121">
    <property type="entry name" value="ABC1_ADCK3-like"/>
    <property type="match status" value="1"/>
</dbReference>
<keyword evidence="10" id="KW-0472">Membrane</keyword>
<keyword evidence="15" id="KW-0418">Kinase</keyword>
<dbReference type="PANTHER" id="PTHR48062">
    <property type="entry name" value="RECEPTOR-LIKE PROTEIN 14"/>
    <property type="match status" value="1"/>
</dbReference>
<sequence>MKLGVAVVSYFFYFVAFLIQNQVSHGCLENERIGLLEIKDYILSLGRNEYNELELGSWVEDRISNCCAWNRIKCSNISSGHVTHLSLDNLNSRGEHLINGSLFSPFEELLNLNLSSNGYQGWISKGRLSRLMMLENLDLSHNSMNGFLSDLGLCEMQDLTELGLSSNAFSDQIPECLSILRNLKVLDLSQNKFSGNFPSFVRNMTSLVYLSFIDNYLQGSFSLSTLANHSNLQVLYISSQNPRAQVETENSQWFPTFQLKSLILRSCNLNLDKGSTIPSFLQHQKELQFIDLSHNKLVGAFPSWLIQNNSRLEYFLVMNNLFVGNLQLSSIRQDIVRLDISNNNVSGSLPEDIGTFLPGIRILNLSMNHFEGIIPTSIGKMQALHSLDLSHNLFSGELPEQLATGCISLLKLRLSNNFFHGNIPKFSIFSSLTKLFVNNNNLNCTLKQVLENLNSRGLVIIDITNNSISGEIPSSIVKLSKAWILLMGNNHLEGEIPLELSNLTTLFMLDLSQNRLSGSISHVNPSILKFLYLQKNAFSGSIPLKFLEGSNLVTLDLRDNNFSGNIPNWIDNLSNLRVLSLGGNNFLGHIPIQLCQLQKITIMDLSHNKLKGSIPSCLNNLTFGIEEIDYSLPPTFQFSIMSNKSPIGSVVNASVSLFMPSIDVPEEDIKAIVEFRTKNNFYTFSSNILEKMTGMDLSSNMLTGSIPFQIGNLQQIRALNLSHNYFSGSIPNTFSNLAQIESLDLSYNNLSGEIPSQLTNLNYLGIFNVSYNNLSGIAPSAGQFGGFVEDNYRGNPYLCGALLKRKCEGSPSSPPSQFNDTEGKETIMDMLGQALSTRPDILPTVYCQELAKLQDQIPPFPTDVAIKSIENHLGVPINEIFKDISPAPIAAASLGQVYKAHLHSGELVAVKVQRPGMSLSLTLDALLFNMIGGQLKRFAKARKDLLVAVNEMVRHMFDEIDYVLEGKNAERFASLYCWSANGIKLTDEAGLNKASLNRRELIDQGLYCSLRQMLEVGYFHADPHPGNLVAINDGSLAYFDFGMMGDIPRHYRIGLIQMFVGQRREGAKRLLMNSLSETVWLSEPHPLSEAANSLSGWETLEKDKSKICMLSAQPARPVRTLSLLTLNTVTIAYRNFTYSRSARHARLASLRVLKSPRTFKTLRLVETKRRTVQAP</sequence>
<dbReference type="InterPro" id="IPR001611">
    <property type="entry name" value="Leu-rich_rpt"/>
</dbReference>
<evidence type="ECO:0000256" key="4">
    <source>
        <dbReference type="ARBA" id="ARBA00022475"/>
    </source>
</evidence>
<keyword evidence="5" id="KW-0433">Leucine-rich repeat</keyword>
<evidence type="ECO:0000256" key="8">
    <source>
        <dbReference type="ARBA" id="ARBA00022737"/>
    </source>
</evidence>
<gene>
    <name evidence="15" type="ORF">glysoja_048478</name>
</gene>
<accession>A0A0B2P286</accession>
<evidence type="ECO:0000256" key="6">
    <source>
        <dbReference type="ARBA" id="ARBA00022692"/>
    </source>
</evidence>
<evidence type="ECO:0000256" key="3">
    <source>
        <dbReference type="ARBA" id="ARBA00009592"/>
    </source>
</evidence>
<keyword evidence="8" id="KW-0677">Repeat</keyword>
<dbReference type="FunFam" id="3.80.10.10:FF:000041">
    <property type="entry name" value="LRR receptor-like serine/threonine-protein kinase ERECTA"/>
    <property type="match status" value="1"/>
</dbReference>
<evidence type="ECO:0000256" key="5">
    <source>
        <dbReference type="ARBA" id="ARBA00022614"/>
    </source>
</evidence>
<keyword evidence="6" id="KW-0812">Transmembrane</keyword>
<dbReference type="PRINTS" id="PR00019">
    <property type="entry name" value="LEURICHRPT"/>
</dbReference>
<evidence type="ECO:0000256" key="1">
    <source>
        <dbReference type="ARBA" id="ARBA00004167"/>
    </source>
</evidence>
<keyword evidence="15" id="KW-0808">Transferase</keyword>
<dbReference type="Gene3D" id="3.80.10.10">
    <property type="entry name" value="Ribonuclease Inhibitor"/>
    <property type="match status" value="5"/>
</dbReference>
<evidence type="ECO:0000256" key="2">
    <source>
        <dbReference type="ARBA" id="ARBA00004236"/>
    </source>
</evidence>
<keyword evidence="9" id="KW-1133">Transmembrane helix</keyword>
<dbReference type="Proteomes" id="UP000053555">
    <property type="component" value="Unassembled WGS sequence"/>
</dbReference>
<proteinExistence type="inferred from homology"/>
<evidence type="ECO:0000259" key="14">
    <source>
        <dbReference type="Pfam" id="PF03109"/>
    </source>
</evidence>
<reference evidence="15" key="1">
    <citation type="submission" date="2014-07" db="EMBL/GenBank/DDBJ databases">
        <title>Identification of a novel salt tolerance gene in wild soybean by whole-genome sequencing.</title>
        <authorList>
            <person name="Lam H.-M."/>
            <person name="Qi X."/>
            <person name="Li M.-W."/>
            <person name="Liu X."/>
            <person name="Xie M."/>
            <person name="Ni M."/>
            <person name="Xu X."/>
        </authorList>
    </citation>
    <scope>NUCLEOTIDE SEQUENCE [LARGE SCALE GENOMIC DNA]</scope>
    <source>
        <tissue evidence="15">Root</tissue>
    </source>
</reference>
<keyword evidence="7 13" id="KW-0732">Signal</keyword>
<dbReference type="InterPro" id="IPR004147">
    <property type="entry name" value="ABC1_dom"/>
</dbReference>
<feature type="domain" description="ABC1 atypical kinase-like" evidence="14">
    <location>
        <begin position="852"/>
        <end position="974"/>
    </location>
</feature>
<dbReference type="GO" id="GO:0016301">
    <property type="term" value="F:kinase activity"/>
    <property type="evidence" value="ECO:0007669"/>
    <property type="project" value="UniProtKB-KW"/>
</dbReference>
<dbReference type="FunFam" id="3.80.10.10:FF:000095">
    <property type="entry name" value="LRR receptor-like serine/threonine-protein kinase GSO1"/>
    <property type="match status" value="1"/>
</dbReference>
<organism evidence="15">
    <name type="scientific">Glycine soja</name>
    <name type="common">Wild soybean</name>
    <dbReference type="NCBI Taxonomy" id="3848"/>
    <lineage>
        <taxon>Eukaryota</taxon>
        <taxon>Viridiplantae</taxon>
        <taxon>Streptophyta</taxon>
        <taxon>Embryophyta</taxon>
        <taxon>Tracheophyta</taxon>
        <taxon>Spermatophyta</taxon>
        <taxon>Magnoliopsida</taxon>
        <taxon>eudicotyledons</taxon>
        <taxon>Gunneridae</taxon>
        <taxon>Pentapetalae</taxon>
        <taxon>rosids</taxon>
        <taxon>fabids</taxon>
        <taxon>Fabales</taxon>
        <taxon>Fabaceae</taxon>
        <taxon>Papilionoideae</taxon>
        <taxon>50 kb inversion clade</taxon>
        <taxon>NPAAA clade</taxon>
        <taxon>indigoferoid/millettioid clade</taxon>
        <taxon>Phaseoleae</taxon>
        <taxon>Glycine</taxon>
        <taxon>Glycine subgen. Soja</taxon>
    </lineage>
</organism>
<name>A0A0B2P286_GLYSO</name>
<dbReference type="InterPro" id="IPR003591">
    <property type="entry name" value="Leu-rich_rpt_typical-subtyp"/>
</dbReference>
<dbReference type="InterPro" id="IPR032675">
    <property type="entry name" value="LRR_dom_sf"/>
</dbReference>
<dbReference type="FunFam" id="3.80.10.10:FF:000213">
    <property type="entry name" value="Tyrosine-sulfated glycopeptide receptor 1"/>
    <property type="match status" value="1"/>
</dbReference>
<dbReference type="SUPFAM" id="SSF56112">
    <property type="entry name" value="Protein kinase-like (PK-like)"/>
    <property type="match status" value="1"/>
</dbReference>
<feature type="chain" id="PRO_5002073120" evidence="13">
    <location>
        <begin position="27"/>
        <end position="1175"/>
    </location>
</feature>
<dbReference type="PANTHER" id="PTHR48062:SF21">
    <property type="entry name" value="RECEPTOR-LIKE PROTEIN 12"/>
    <property type="match status" value="1"/>
</dbReference>
<dbReference type="Pfam" id="PF00560">
    <property type="entry name" value="LRR_1"/>
    <property type="match status" value="2"/>
</dbReference>
<keyword evidence="12" id="KW-0325">Glycoprotein</keyword>
<dbReference type="EMBL" id="KN670803">
    <property type="protein sequence ID" value="KHN01758.1"/>
    <property type="molecule type" value="Genomic_DNA"/>
</dbReference>
<evidence type="ECO:0000313" key="15">
    <source>
        <dbReference type="EMBL" id="KHN01758.1"/>
    </source>
</evidence>
<evidence type="ECO:0000256" key="10">
    <source>
        <dbReference type="ARBA" id="ARBA00023136"/>
    </source>
</evidence>
<evidence type="ECO:0000256" key="7">
    <source>
        <dbReference type="ARBA" id="ARBA00022729"/>
    </source>
</evidence>
<dbReference type="SMART" id="SM00369">
    <property type="entry name" value="LRR_TYP"/>
    <property type="match status" value="8"/>
</dbReference>
<protein>
    <submittedName>
        <fullName evidence="15">LRR receptor-like serine/threonine-protein kinase GSO1</fullName>
    </submittedName>
</protein>
<evidence type="ECO:0000256" key="13">
    <source>
        <dbReference type="SAM" id="SignalP"/>
    </source>
</evidence>
<evidence type="ECO:0000256" key="12">
    <source>
        <dbReference type="ARBA" id="ARBA00023180"/>
    </source>
</evidence>
<dbReference type="GO" id="GO:0005886">
    <property type="term" value="C:plasma membrane"/>
    <property type="evidence" value="ECO:0007669"/>
    <property type="project" value="UniProtKB-SubCell"/>
</dbReference>
<feature type="signal peptide" evidence="13">
    <location>
        <begin position="1"/>
        <end position="26"/>
    </location>
</feature>
<evidence type="ECO:0000256" key="11">
    <source>
        <dbReference type="ARBA" id="ARBA00023170"/>
    </source>
</evidence>
<comment type="subcellular location">
    <subcellularLocation>
        <location evidence="2">Cell membrane</location>
    </subcellularLocation>
    <subcellularLocation>
        <location evidence="1">Membrane</location>
        <topology evidence="1">Single-pass membrane protein</topology>
    </subcellularLocation>
</comment>
<dbReference type="InterPro" id="IPR011009">
    <property type="entry name" value="Kinase-like_dom_sf"/>
</dbReference>
<dbReference type="AlphaFoldDB" id="A0A0B2P286"/>
<comment type="similarity">
    <text evidence="3">Belongs to the RLP family.</text>
</comment>
<keyword evidence="4" id="KW-1003">Cell membrane</keyword>
<feature type="domain" description="ABC1 atypical kinase-like" evidence="14">
    <location>
        <begin position="981"/>
        <end position="1061"/>
    </location>
</feature>
<dbReference type="SMART" id="SM00365">
    <property type="entry name" value="LRR_SD22"/>
    <property type="match status" value="6"/>
</dbReference>
<dbReference type="Pfam" id="PF03109">
    <property type="entry name" value="ABC1"/>
    <property type="match status" value="2"/>
</dbReference>